<evidence type="ECO:0000313" key="3">
    <source>
        <dbReference type="Proteomes" id="UP000014155"/>
    </source>
</evidence>
<reference evidence="2 3" key="1">
    <citation type="journal article" date="2013" name="Genome Announc.">
        <title>Draft Genome Sequence of the Cellulolytic, Mesophilic, Anaerobic Bacterium Clostridium termitidis Strain CT1112 (DSM 5398).</title>
        <authorList>
            <person name="Lal S."/>
            <person name="Ramachandran U."/>
            <person name="Zhang X."/>
            <person name="Munir R."/>
            <person name="Sparling R."/>
            <person name="Levin D.B."/>
        </authorList>
    </citation>
    <scope>NUCLEOTIDE SEQUENCE [LARGE SCALE GENOMIC DNA]</scope>
    <source>
        <strain evidence="2 3">CT1112</strain>
    </source>
</reference>
<feature type="domain" description="MnmC-like methyltransferase" evidence="1">
    <location>
        <begin position="130"/>
        <end position="231"/>
    </location>
</feature>
<gene>
    <name evidence="2" type="ORF">CTER_2872</name>
</gene>
<dbReference type="Gene3D" id="3.40.50.150">
    <property type="entry name" value="Vaccinia Virus protein VP39"/>
    <property type="match status" value="1"/>
</dbReference>
<dbReference type="Proteomes" id="UP000014155">
    <property type="component" value="Unassembled WGS sequence"/>
</dbReference>
<dbReference type="InterPro" id="IPR008471">
    <property type="entry name" value="MnmC-like_methylTransf"/>
</dbReference>
<protein>
    <recommendedName>
        <fullName evidence="1">MnmC-like methyltransferase domain-containing protein</fullName>
    </recommendedName>
</protein>
<dbReference type="Pfam" id="PF05430">
    <property type="entry name" value="Methyltransf_30"/>
    <property type="match status" value="1"/>
</dbReference>
<organism evidence="2 3">
    <name type="scientific">Ruminiclostridium cellobioparum subsp. termitidis CT1112</name>
    <dbReference type="NCBI Taxonomy" id="1195236"/>
    <lineage>
        <taxon>Bacteria</taxon>
        <taxon>Bacillati</taxon>
        <taxon>Bacillota</taxon>
        <taxon>Clostridia</taxon>
        <taxon>Eubacteriales</taxon>
        <taxon>Oscillospiraceae</taxon>
        <taxon>Ruminiclostridium</taxon>
    </lineage>
</organism>
<dbReference type="PATRIC" id="fig|1195236.3.peg.3192"/>
<dbReference type="PANTHER" id="PTHR39963">
    <property type="entry name" value="SLL0983 PROTEIN"/>
    <property type="match status" value="1"/>
</dbReference>
<dbReference type="PANTHER" id="PTHR39963:SF1">
    <property type="entry name" value="MNMC-LIKE METHYLTRANSFERASE DOMAIN-CONTAINING PROTEIN"/>
    <property type="match status" value="1"/>
</dbReference>
<dbReference type="InterPro" id="IPR047785">
    <property type="entry name" value="tRNA_MNMC2"/>
</dbReference>
<keyword evidence="3" id="KW-1185">Reference proteome</keyword>
<dbReference type="GO" id="GO:0016645">
    <property type="term" value="F:oxidoreductase activity, acting on the CH-NH group of donors"/>
    <property type="evidence" value="ECO:0007669"/>
    <property type="project" value="InterPro"/>
</dbReference>
<accession>S0FQ32</accession>
<evidence type="ECO:0000313" key="2">
    <source>
        <dbReference type="EMBL" id="EMS71284.1"/>
    </source>
</evidence>
<dbReference type="EMBL" id="AORV01000040">
    <property type="protein sequence ID" value="EMS71284.1"/>
    <property type="molecule type" value="Genomic_DNA"/>
</dbReference>
<dbReference type="GO" id="GO:0004808">
    <property type="term" value="F:tRNA (5-methylaminomethyl-2-thiouridylate)(34)-methyltransferase activity"/>
    <property type="evidence" value="ECO:0007669"/>
    <property type="project" value="InterPro"/>
</dbReference>
<dbReference type="NCBIfam" id="NF033855">
    <property type="entry name" value="tRNA_MNMC2"/>
    <property type="match status" value="1"/>
</dbReference>
<dbReference type="eggNOG" id="COG4121">
    <property type="taxonomic scope" value="Bacteria"/>
</dbReference>
<dbReference type="RefSeq" id="WP_004626827.1">
    <property type="nucleotide sequence ID" value="NZ_AORV01000040.1"/>
</dbReference>
<dbReference type="AlphaFoldDB" id="S0FQ32"/>
<sequence>MLIPSKLVNEQFDDRYFDVVDALNEAQQIYFRNNNLIERITMGIESRTPFIIGETGFGAGRVVVALMEFIKKSGLKNISIEYNSVELYPLSPERMLDILNGFKDRVGEEIDTLVETYRSIDITVAGWHSAKIQKSFGTIELNLWIGEALEMVESLEKSCDVWFLDGHSPKKNPSIWRPELLMAIGEKTKQGGTCSTFTVASDVKSALIEAGFILNKYPGCGGKKHVLQGVKY</sequence>
<comment type="caution">
    <text evidence="2">The sequence shown here is derived from an EMBL/GenBank/DDBJ whole genome shotgun (WGS) entry which is preliminary data.</text>
</comment>
<evidence type="ECO:0000259" key="1">
    <source>
        <dbReference type="Pfam" id="PF05430"/>
    </source>
</evidence>
<dbReference type="InterPro" id="IPR029063">
    <property type="entry name" value="SAM-dependent_MTases_sf"/>
</dbReference>
<name>S0FQ32_RUMCE</name>
<proteinExistence type="predicted"/>
<dbReference type="STRING" id="1195236.CTER_2872"/>